<comment type="caution">
    <text evidence="1">The sequence shown here is derived from an EMBL/GenBank/DDBJ whole genome shotgun (WGS) entry which is preliminary data.</text>
</comment>
<protein>
    <submittedName>
        <fullName evidence="1">10659_t:CDS:1</fullName>
    </submittedName>
</protein>
<proteinExistence type="predicted"/>
<feature type="non-terminal residue" evidence="1">
    <location>
        <position position="55"/>
    </location>
</feature>
<dbReference type="EMBL" id="CAJVQC010165438">
    <property type="protein sequence ID" value="CAG8849427.1"/>
    <property type="molecule type" value="Genomic_DNA"/>
</dbReference>
<dbReference type="Proteomes" id="UP000789920">
    <property type="component" value="Unassembled WGS sequence"/>
</dbReference>
<sequence>NIRQTEISMEYLVPSEKKVPCKHQGAVATKYHVESLNFFSSLMPNDRARFAYIAC</sequence>
<keyword evidence="2" id="KW-1185">Reference proteome</keyword>
<reference evidence="1" key="1">
    <citation type="submission" date="2021-06" db="EMBL/GenBank/DDBJ databases">
        <authorList>
            <person name="Kallberg Y."/>
            <person name="Tangrot J."/>
            <person name="Rosling A."/>
        </authorList>
    </citation>
    <scope>NUCLEOTIDE SEQUENCE</scope>
    <source>
        <strain evidence="1">MA461A</strain>
    </source>
</reference>
<feature type="non-terminal residue" evidence="1">
    <location>
        <position position="1"/>
    </location>
</feature>
<evidence type="ECO:0000313" key="2">
    <source>
        <dbReference type="Proteomes" id="UP000789920"/>
    </source>
</evidence>
<organism evidence="1 2">
    <name type="scientific">Racocetra persica</name>
    <dbReference type="NCBI Taxonomy" id="160502"/>
    <lineage>
        <taxon>Eukaryota</taxon>
        <taxon>Fungi</taxon>
        <taxon>Fungi incertae sedis</taxon>
        <taxon>Mucoromycota</taxon>
        <taxon>Glomeromycotina</taxon>
        <taxon>Glomeromycetes</taxon>
        <taxon>Diversisporales</taxon>
        <taxon>Gigasporaceae</taxon>
        <taxon>Racocetra</taxon>
    </lineage>
</organism>
<accession>A0ACA9SVD4</accession>
<gene>
    <name evidence="1" type="ORF">RPERSI_LOCUS35585</name>
</gene>
<evidence type="ECO:0000313" key="1">
    <source>
        <dbReference type="EMBL" id="CAG8849427.1"/>
    </source>
</evidence>
<name>A0ACA9SVD4_9GLOM</name>